<accession>A0A7S3KYN4</accession>
<protein>
    <submittedName>
        <fullName evidence="1">Uncharacterized protein</fullName>
    </submittedName>
</protein>
<dbReference type="AlphaFoldDB" id="A0A7S3KYN4"/>
<gene>
    <name evidence="1" type="ORF">ACOF00016_LOCUS3391</name>
</gene>
<name>A0A7S3KYN4_9STRA</name>
<proteinExistence type="predicted"/>
<evidence type="ECO:0000313" key="1">
    <source>
        <dbReference type="EMBL" id="CAE0405364.1"/>
    </source>
</evidence>
<dbReference type="EMBL" id="HBIM01003948">
    <property type="protein sequence ID" value="CAE0405364.1"/>
    <property type="molecule type" value="Transcribed_RNA"/>
</dbReference>
<organism evidence="1">
    <name type="scientific">Amphora coffeiformis</name>
    <dbReference type="NCBI Taxonomy" id="265554"/>
    <lineage>
        <taxon>Eukaryota</taxon>
        <taxon>Sar</taxon>
        <taxon>Stramenopiles</taxon>
        <taxon>Ochrophyta</taxon>
        <taxon>Bacillariophyta</taxon>
        <taxon>Bacillariophyceae</taxon>
        <taxon>Bacillariophycidae</taxon>
        <taxon>Thalassiophysales</taxon>
        <taxon>Catenulaceae</taxon>
        <taxon>Amphora</taxon>
    </lineage>
</organism>
<sequence length="101" mass="11040">MIGVPTQHFVGAPRLVKFVLNPTIRGLGRPRSRVQDGMLIQFIQLGTVNFFTGFHVQTITGCCGDDGCVNGKSHRFDGKAPNLSFDDGMTRCYIALNHTTA</sequence>
<reference evidence="1" key="1">
    <citation type="submission" date="2021-01" db="EMBL/GenBank/DDBJ databases">
        <authorList>
            <person name="Corre E."/>
            <person name="Pelletier E."/>
            <person name="Niang G."/>
            <person name="Scheremetjew M."/>
            <person name="Finn R."/>
            <person name="Kale V."/>
            <person name="Holt S."/>
            <person name="Cochrane G."/>
            <person name="Meng A."/>
            <person name="Brown T."/>
            <person name="Cohen L."/>
        </authorList>
    </citation>
    <scope>NUCLEOTIDE SEQUENCE</scope>
    <source>
        <strain evidence="1">CCMP127</strain>
    </source>
</reference>